<gene>
    <name evidence="1" type="ORF">ACFQZ8_00240</name>
</gene>
<name>A0ABW2ZUM8_9ACTN</name>
<dbReference type="Proteomes" id="UP001597053">
    <property type="component" value="Unassembled WGS sequence"/>
</dbReference>
<sequence length="125" mass="13961">MTDYSQIEELRLFYLEDSWVLDVVARPGILAVTLDVVLLPQHPDHQPPQPGEAYCYRRGELIFAGVTNLRWTRQGLPPAKDTSGDLDYGGVDLLTLDQGAYRMSGDFGEIVVHAKSVQMQLRGNS</sequence>
<protein>
    <submittedName>
        <fullName evidence="1">Uncharacterized protein</fullName>
    </submittedName>
</protein>
<proteinExistence type="predicted"/>
<evidence type="ECO:0000313" key="1">
    <source>
        <dbReference type="EMBL" id="MFD0782361.1"/>
    </source>
</evidence>
<organism evidence="1 2">
    <name type="scientific">Micromonospora azadirachtae</name>
    <dbReference type="NCBI Taxonomy" id="1970735"/>
    <lineage>
        <taxon>Bacteria</taxon>
        <taxon>Bacillati</taxon>
        <taxon>Actinomycetota</taxon>
        <taxon>Actinomycetes</taxon>
        <taxon>Micromonosporales</taxon>
        <taxon>Micromonosporaceae</taxon>
        <taxon>Micromonospora</taxon>
    </lineage>
</organism>
<reference evidence="2" key="1">
    <citation type="journal article" date="2019" name="Int. J. Syst. Evol. Microbiol.">
        <title>The Global Catalogue of Microorganisms (GCM) 10K type strain sequencing project: providing services to taxonomists for standard genome sequencing and annotation.</title>
        <authorList>
            <consortium name="The Broad Institute Genomics Platform"/>
            <consortium name="The Broad Institute Genome Sequencing Center for Infectious Disease"/>
            <person name="Wu L."/>
            <person name="Ma J."/>
        </authorList>
    </citation>
    <scope>NUCLEOTIDE SEQUENCE [LARGE SCALE GENOMIC DNA]</scope>
    <source>
        <strain evidence="2">JCM 32148</strain>
    </source>
</reference>
<evidence type="ECO:0000313" key="2">
    <source>
        <dbReference type="Proteomes" id="UP001597053"/>
    </source>
</evidence>
<accession>A0ABW2ZUM8</accession>
<dbReference type="EMBL" id="JBHTHM010000001">
    <property type="protein sequence ID" value="MFD0782361.1"/>
    <property type="molecule type" value="Genomic_DNA"/>
</dbReference>
<comment type="caution">
    <text evidence="1">The sequence shown here is derived from an EMBL/GenBank/DDBJ whole genome shotgun (WGS) entry which is preliminary data.</text>
</comment>
<keyword evidence="2" id="KW-1185">Reference proteome</keyword>